<dbReference type="OrthoDB" id="3078257at2"/>
<dbReference type="EMBL" id="FOLY01000001">
    <property type="protein sequence ID" value="SFC04750.1"/>
    <property type="molecule type" value="Genomic_DNA"/>
</dbReference>
<reference evidence="2" key="1">
    <citation type="submission" date="2016-10" db="EMBL/GenBank/DDBJ databases">
        <authorList>
            <person name="Varghese N."/>
            <person name="Submissions S."/>
        </authorList>
    </citation>
    <scope>NUCLEOTIDE SEQUENCE [LARGE SCALE GENOMIC DNA]</scope>
    <source>
        <strain evidence="2">DSM 23439</strain>
    </source>
</reference>
<dbReference type="Proteomes" id="UP000199046">
    <property type="component" value="Unassembled WGS sequence"/>
</dbReference>
<dbReference type="STRING" id="402385.SAMN05421848_0346"/>
<accession>A0A1I1G6B4</accession>
<proteinExistence type="predicted"/>
<organism evidence="1 2">
    <name type="scientific">Kushneria avicenniae</name>
    <dbReference type="NCBI Taxonomy" id="402385"/>
    <lineage>
        <taxon>Bacteria</taxon>
        <taxon>Pseudomonadati</taxon>
        <taxon>Pseudomonadota</taxon>
        <taxon>Gammaproteobacteria</taxon>
        <taxon>Oceanospirillales</taxon>
        <taxon>Halomonadaceae</taxon>
        <taxon>Kushneria</taxon>
    </lineage>
</organism>
<sequence length="310" mass="34771">MAIERIDRLLHADWSLSPSKRWCARARRIKGRWLIGDPARIDDVYRWRDTVLMASREGTTLAGFDFPIGVPERWASQVGVTDFRAFMATLDTPQWQRFFETASTPEEISLTRPFYPQRTCKGIRQSDLTQALGVDDFDALRRSCERDMPGRRPCPLFWTLGANQVGKAAQTGWQSLIRPAMAQGAALWPFDGLLAELAGTHQCILCETWPTLAARLLGAELSPRQSKRRQADRIDIGMRLLETGLPVVWETSARASLESGFGKRPEGEDAFDAMLGLLMMIAVVEGALPVASRLSPVERQLEGWILGLCR</sequence>
<evidence type="ECO:0000313" key="1">
    <source>
        <dbReference type="EMBL" id="SFC04750.1"/>
    </source>
</evidence>
<dbReference type="AlphaFoldDB" id="A0A1I1G6B4"/>
<keyword evidence="2" id="KW-1185">Reference proteome</keyword>
<protein>
    <recommendedName>
        <fullName evidence="3">DUF429 domain-containing protein</fullName>
    </recommendedName>
</protein>
<dbReference type="RefSeq" id="WP_090130190.1">
    <property type="nucleotide sequence ID" value="NZ_FOLY01000001.1"/>
</dbReference>
<evidence type="ECO:0008006" key="3">
    <source>
        <dbReference type="Google" id="ProtNLM"/>
    </source>
</evidence>
<name>A0A1I1G6B4_9GAMM</name>
<gene>
    <name evidence="1" type="ORF">SAMN05421848_0346</name>
</gene>
<evidence type="ECO:0000313" key="2">
    <source>
        <dbReference type="Proteomes" id="UP000199046"/>
    </source>
</evidence>